<dbReference type="EnsemblPlants" id="TraesCS3A02G172700.1">
    <property type="protein sequence ID" value="TraesCS3A02G172700.1"/>
    <property type="gene ID" value="TraesCS3A02G172700"/>
</dbReference>
<evidence type="ECO:0000259" key="2">
    <source>
        <dbReference type="Pfam" id="PF20235"/>
    </source>
</evidence>
<reference evidence="3" key="1">
    <citation type="submission" date="2018-08" db="EMBL/GenBank/DDBJ databases">
        <authorList>
            <person name="Rossello M."/>
        </authorList>
    </citation>
    <scope>NUCLEOTIDE SEQUENCE [LARGE SCALE GENOMIC DNA]</scope>
    <source>
        <strain evidence="3">cv. Chinese Spring</strain>
    </source>
</reference>
<dbReference type="PANTHER" id="PTHR33120">
    <property type="entry name" value="EXPRESSED PROTEIN-RELATED"/>
    <property type="match status" value="1"/>
</dbReference>
<dbReference type="AlphaFoldDB" id="A0A3B6EF60"/>
<reference evidence="3" key="2">
    <citation type="submission" date="2018-10" db="UniProtKB">
        <authorList>
            <consortium name="EnsemblPlants"/>
        </authorList>
    </citation>
    <scope>IDENTIFICATION</scope>
</reference>
<dbReference type="Proteomes" id="UP000019116">
    <property type="component" value="Chromosome 3A"/>
</dbReference>
<dbReference type="OMA" id="RMRLLAW"/>
<dbReference type="Gramene" id="TraesCLE_scaffold_077553_01G000100.1">
    <property type="protein sequence ID" value="TraesCLE_scaffold_077553_01G000100.1"/>
    <property type="gene ID" value="TraesCLE_scaffold_077553_01G000100"/>
</dbReference>
<dbReference type="Gramene" id="TraesCS3A03G0408800.1">
    <property type="protein sequence ID" value="TraesCS3A03G0408800.1.CDS"/>
    <property type="gene ID" value="TraesCS3A03G0408800"/>
</dbReference>
<evidence type="ECO:0000313" key="3">
    <source>
        <dbReference type="EnsemblPlants" id="TraesCS3A02G172700.1"/>
    </source>
</evidence>
<dbReference type="Pfam" id="PF20235">
    <property type="entry name" value="PIR2-like_helical"/>
    <property type="match status" value="1"/>
</dbReference>
<dbReference type="InterPro" id="IPR046527">
    <property type="entry name" value="PIR2-like_helical"/>
</dbReference>
<evidence type="ECO:0000313" key="4">
    <source>
        <dbReference type="Proteomes" id="UP000019116"/>
    </source>
</evidence>
<name>A0A3B6EF60_WHEAT</name>
<evidence type="ECO:0000256" key="1">
    <source>
        <dbReference type="SAM" id="Phobius"/>
    </source>
</evidence>
<keyword evidence="1" id="KW-0812">Transmembrane</keyword>
<proteinExistence type="predicted"/>
<dbReference type="Gramene" id="TraesWEE_scaffold_051330_01G000100.1">
    <property type="protein sequence ID" value="TraesWEE_scaffold_051330_01G000100.1"/>
    <property type="gene ID" value="TraesWEE_scaffold_051330_01G000100"/>
</dbReference>
<feature type="domain" description="PIR2-like helical" evidence="2">
    <location>
        <begin position="67"/>
        <end position="149"/>
    </location>
</feature>
<accession>A0A3B6EF60</accession>
<sequence>MVTKARMGMGALTTPCMGLILVLLSLSGMGFLLKIKICSRRMRLLVRGPRMRRLAWVEGMRLRVGLKACDRLAVQAKAATHIRFLDAGVCIGLLYPVSNIMANTLVTSDLRPGLMDKVPEDTKPGEMDKRSLDGLAAFLIYFFPYLAEGRPCGTYWSPTPTLSSLRA</sequence>
<protein>
    <recommendedName>
        <fullName evidence="2">PIR2-like helical domain-containing protein</fullName>
    </recommendedName>
</protein>
<keyword evidence="1" id="KW-1133">Transmembrane helix</keyword>
<organism evidence="3">
    <name type="scientific">Triticum aestivum</name>
    <name type="common">Wheat</name>
    <dbReference type="NCBI Taxonomy" id="4565"/>
    <lineage>
        <taxon>Eukaryota</taxon>
        <taxon>Viridiplantae</taxon>
        <taxon>Streptophyta</taxon>
        <taxon>Embryophyta</taxon>
        <taxon>Tracheophyta</taxon>
        <taxon>Spermatophyta</taxon>
        <taxon>Magnoliopsida</taxon>
        <taxon>Liliopsida</taxon>
        <taxon>Poales</taxon>
        <taxon>Poaceae</taxon>
        <taxon>BOP clade</taxon>
        <taxon>Pooideae</taxon>
        <taxon>Triticodae</taxon>
        <taxon>Triticeae</taxon>
        <taxon>Triticinae</taxon>
        <taxon>Triticum</taxon>
    </lineage>
</organism>
<feature type="transmembrane region" description="Helical" evidence="1">
    <location>
        <begin position="12"/>
        <end position="33"/>
    </location>
</feature>
<keyword evidence="1" id="KW-0472">Membrane</keyword>
<keyword evidence="4" id="KW-1185">Reference proteome</keyword>
<dbReference type="PANTHER" id="PTHR33120:SF5">
    <property type="entry name" value="PIR2-LIKE HELICAL DOMAIN-CONTAINING PROTEIN"/>
    <property type="match status" value="1"/>
</dbReference>
<dbReference type="Gramene" id="TraesCS3A02G172700.1">
    <property type="protein sequence ID" value="TraesCS3A02G172700.1"/>
    <property type="gene ID" value="TraesCS3A02G172700"/>
</dbReference>
<dbReference type="Gramene" id="TraesCAD_scaffold_068610_01G000100.1">
    <property type="protein sequence ID" value="TraesCAD_scaffold_068610_01G000100.1"/>
    <property type="gene ID" value="TraesCAD_scaffold_068610_01G000100"/>
</dbReference>
<dbReference type="Gramene" id="TraesROB_scaffold_096416_01G000100.1">
    <property type="protein sequence ID" value="TraesROB_scaffold_096416_01G000100.1"/>
    <property type="gene ID" value="TraesROB_scaffold_096416_01G000100"/>
</dbReference>